<dbReference type="CDD" id="cd03349">
    <property type="entry name" value="LbH_XAT"/>
    <property type="match status" value="1"/>
</dbReference>
<dbReference type="PANTHER" id="PTHR43300:SF11">
    <property type="entry name" value="ACETYLTRANSFERASE RV3034C-RELATED"/>
    <property type="match status" value="1"/>
</dbReference>
<protein>
    <submittedName>
        <fullName evidence="6">Acetyltransferase</fullName>
    </submittedName>
</protein>
<dbReference type="PANTHER" id="PTHR43300">
    <property type="entry name" value="ACETYLTRANSFERASE"/>
    <property type="match status" value="1"/>
</dbReference>
<dbReference type="InterPro" id="IPR050179">
    <property type="entry name" value="Trans_hexapeptide_repeat"/>
</dbReference>
<evidence type="ECO:0000313" key="6">
    <source>
        <dbReference type="EMBL" id="WWX23061.1"/>
    </source>
</evidence>
<dbReference type="Pfam" id="PF00132">
    <property type="entry name" value="Hexapep"/>
    <property type="match status" value="1"/>
</dbReference>
<dbReference type="InterPro" id="IPR018357">
    <property type="entry name" value="Hexapep_transf_CS"/>
</dbReference>
<evidence type="ECO:0000256" key="4">
    <source>
        <dbReference type="ARBA" id="ARBA00023315"/>
    </source>
</evidence>
<organism evidence="6 7">
    <name type="scientific">Pseudodesulfovibrio methanolicus</name>
    <dbReference type="NCBI Taxonomy" id="3126690"/>
    <lineage>
        <taxon>Bacteria</taxon>
        <taxon>Pseudomonadati</taxon>
        <taxon>Thermodesulfobacteriota</taxon>
        <taxon>Desulfovibrionia</taxon>
        <taxon>Desulfovibrionales</taxon>
        <taxon>Desulfovibrionaceae</taxon>
    </lineage>
</organism>
<feature type="region of interest" description="Disordered" evidence="5">
    <location>
        <begin position="1"/>
        <end position="26"/>
    </location>
</feature>
<dbReference type="PROSITE" id="PS00101">
    <property type="entry name" value="HEXAPEP_TRANSFERASES"/>
    <property type="match status" value="1"/>
</dbReference>
<name>A0ABZ2IX30_9BACT</name>
<dbReference type="EMBL" id="CP146609">
    <property type="protein sequence ID" value="WWX23061.1"/>
    <property type="molecule type" value="Genomic_DNA"/>
</dbReference>
<accession>A0ABZ2IX30</accession>
<evidence type="ECO:0000256" key="1">
    <source>
        <dbReference type="ARBA" id="ARBA00007274"/>
    </source>
</evidence>
<proteinExistence type="inferred from homology"/>
<evidence type="ECO:0000313" key="7">
    <source>
        <dbReference type="Proteomes" id="UP001385389"/>
    </source>
</evidence>
<dbReference type="InterPro" id="IPR017694">
    <property type="entry name" value="Phosphonate_tfrase_rpt"/>
</dbReference>
<keyword evidence="2" id="KW-0808">Transferase</keyword>
<evidence type="ECO:0000256" key="2">
    <source>
        <dbReference type="ARBA" id="ARBA00022679"/>
    </source>
</evidence>
<dbReference type="NCBIfam" id="TIGR03308">
    <property type="entry name" value="phn_thr-fam"/>
    <property type="match status" value="1"/>
</dbReference>
<dbReference type="Gene3D" id="2.160.10.10">
    <property type="entry name" value="Hexapeptide repeat proteins"/>
    <property type="match status" value="1"/>
</dbReference>
<sequence>MNTHPYPQEDVRLGPDPAVHPTADVRDSSLGPYTEVLEHCLMLESVLGDYAYLSPGCDVAYADIGKFASIASNVRIGPTNHPMWRPSQHHFTYRSTRYGFGPDDEAVFEWRRTQRTRIGCDVWVGHGAVVLPGVSIGHGAVIGAGAVVSRDVPPYAIVGGVPARMIRERFPAEVRQRLLRLAWWDWPHDFLGKALPDFRELDIEAFLDKYEGGAAS</sequence>
<dbReference type="RefSeq" id="WP_338668776.1">
    <property type="nucleotide sequence ID" value="NZ_CP146609.1"/>
</dbReference>
<dbReference type="InterPro" id="IPR011004">
    <property type="entry name" value="Trimer_LpxA-like_sf"/>
</dbReference>
<evidence type="ECO:0000256" key="3">
    <source>
        <dbReference type="ARBA" id="ARBA00022737"/>
    </source>
</evidence>
<reference evidence="6 7" key="1">
    <citation type="submission" date="2024-03" db="EMBL/GenBank/DDBJ databases">
        <title>Phenotype and Genome Characterization of a Sulfate-Reducing Bacterium Pseudodesulfovibrio sp. strain 5S69, isolated from Petroleum Reservoir in Tatarstan (Russia).</title>
        <authorList>
            <person name="Bidzhieva S.K."/>
            <person name="Kadnikov V."/>
            <person name="Tourova T.P."/>
            <person name="Samigullina S.R."/>
            <person name="Sokolova D.S."/>
            <person name="Poltaraus A.B."/>
            <person name="Avtukh A.N."/>
            <person name="Tereshina V.M."/>
            <person name="Mardanov A.V."/>
            <person name="Nazina T.N."/>
        </authorList>
    </citation>
    <scope>NUCLEOTIDE SEQUENCE [LARGE SCALE GENOMIC DNA]</scope>
    <source>
        <strain evidence="6 7">5S69</strain>
    </source>
</reference>
<keyword evidence="4" id="KW-0012">Acyltransferase</keyword>
<dbReference type="Proteomes" id="UP001385389">
    <property type="component" value="Chromosome"/>
</dbReference>
<keyword evidence="3" id="KW-0677">Repeat</keyword>
<keyword evidence="7" id="KW-1185">Reference proteome</keyword>
<gene>
    <name evidence="6" type="ORF">V8V93_02400</name>
</gene>
<dbReference type="SUPFAM" id="SSF51161">
    <property type="entry name" value="Trimeric LpxA-like enzymes"/>
    <property type="match status" value="1"/>
</dbReference>
<comment type="similarity">
    <text evidence="1">Belongs to the transferase hexapeptide repeat family.</text>
</comment>
<dbReference type="InterPro" id="IPR001451">
    <property type="entry name" value="Hexapep"/>
</dbReference>
<evidence type="ECO:0000256" key="5">
    <source>
        <dbReference type="SAM" id="MobiDB-lite"/>
    </source>
</evidence>